<evidence type="ECO:0000313" key="1">
    <source>
        <dbReference type="EMBL" id="EXK83774.1"/>
    </source>
</evidence>
<reference evidence="1 2" key="1">
    <citation type="submission" date="2011-11" db="EMBL/GenBank/DDBJ databases">
        <title>The Genome Sequence of Fusarium oxysporum PHW815.</title>
        <authorList>
            <consortium name="The Broad Institute Genome Sequencing Platform"/>
            <person name="Ma L.-J."/>
            <person name="Gale L.R."/>
            <person name="Schwartz D.C."/>
            <person name="Zhou S."/>
            <person name="Corby-Kistler H."/>
            <person name="Young S.K."/>
            <person name="Zeng Q."/>
            <person name="Gargeya S."/>
            <person name="Fitzgerald M."/>
            <person name="Haas B."/>
            <person name="Abouelleil A."/>
            <person name="Alvarado L."/>
            <person name="Arachchi H.M."/>
            <person name="Berlin A."/>
            <person name="Brown A."/>
            <person name="Chapman S.B."/>
            <person name="Chen Z."/>
            <person name="Dunbar C."/>
            <person name="Freedman E."/>
            <person name="Gearin G."/>
            <person name="Goldberg J."/>
            <person name="Griggs A."/>
            <person name="Gujja S."/>
            <person name="Heiman D."/>
            <person name="Howarth C."/>
            <person name="Larson L."/>
            <person name="Lui A."/>
            <person name="MacDonald P.J.P."/>
            <person name="Montmayeur A."/>
            <person name="Murphy C."/>
            <person name="Neiman D."/>
            <person name="Pearson M."/>
            <person name="Priest M."/>
            <person name="Roberts A."/>
            <person name="Saif S."/>
            <person name="Shea T."/>
            <person name="Shenoy N."/>
            <person name="Sisk P."/>
            <person name="Stolte C."/>
            <person name="Sykes S."/>
            <person name="Wortman J."/>
            <person name="Nusbaum C."/>
            <person name="Birren B."/>
        </authorList>
    </citation>
    <scope>NUCLEOTIDE SEQUENCE [LARGE SCALE GENOMIC DNA]</scope>
    <source>
        <strain evidence="1 2">54005</strain>
    </source>
</reference>
<dbReference type="AlphaFoldDB" id="X0BZ39"/>
<protein>
    <submittedName>
        <fullName evidence="1">Uncharacterized protein</fullName>
    </submittedName>
</protein>
<organism evidence="1 2">
    <name type="scientific">Fusarium oxysporum f. sp. raphani 54005</name>
    <dbReference type="NCBI Taxonomy" id="1089458"/>
    <lineage>
        <taxon>Eukaryota</taxon>
        <taxon>Fungi</taxon>
        <taxon>Dikarya</taxon>
        <taxon>Ascomycota</taxon>
        <taxon>Pezizomycotina</taxon>
        <taxon>Sordariomycetes</taxon>
        <taxon>Hypocreomycetidae</taxon>
        <taxon>Hypocreales</taxon>
        <taxon>Nectriaceae</taxon>
        <taxon>Fusarium</taxon>
        <taxon>Fusarium oxysporum species complex</taxon>
    </lineage>
</organism>
<gene>
    <name evidence="1" type="ORF">FOQG_11935</name>
</gene>
<dbReference type="EMBL" id="JH658399">
    <property type="protein sequence ID" value="EXK83774.1"/>
    <property type="molecule type" value="Genomic_DNA"/>
</dbReference>
<name>X0BZ39_FUSOX</name>
<dbReference type="HOGENOM" id="CLU_2015378_0_0_1"/>
<keyword evidence="2" id="KW-1185">Reference proteome</keyword>
<sequence>MMPCLRYAYIFCKARGTGWDINRCKDSKLSLTLVGPRVQAFGHRGLPLPNYGVEPPQLACLANGPIISHVYGFTTALVMLRRILRSNKGSPHGVILRSDFQGQHPMGSIIILGMARQGLKSLN</sequence>
<accession>X0BZ39</accession>
<evidence type="ECO:0000313" key="2">
    <source>
        <dbReference type="Proteomes" id="UP000030663"/>
    </source>
</evidence>
<dbReference type="Proteomes" id="UP000030663">
    <property type="component" value="Unassembled WGS sequence"/>
</dbReference>
<proteinExistence type="predicted"/>